<dbReference type="PROSITE" id="PS00211">
    <property type="entry name" value="ABC_TRANSPORTER_1"/>
    <property type="match status" value="1"/>
</dbReference>
<dbReference type="Pfam" id="PF00005">
    <property type="entry name" value="ABC_tran"/>
    <property type="match status" value="1"/>
</dbReference>
<dbReference type="GO" id="GO:0022857">
    <property type="term" value="F:transmembrane transporter activity"/>
    <property type="evidence" value="ECO:0007669"/>
    <property type="project" value="TreeGrafter"/>
</dbReference>
<evidence type="ECO:0000259" key="5">
    <source>
        <dbReference type="PROSITE" id="PS50893"/>
    </source>
</evidence>
<dbReference type="EMBL" id="CBTK010000068">
    <property type="protein sequence ID" value="CDH44318.1"/>
    <property type="molecule type" value="Genomic_DNA"/>
</dbReference>
<name>A0A7U7GAS9_9GAMM</name>
<dbReference type="GO" id="GO:0016887">
    <property type="term" value="F:ATP hydrolysis activity"/>
    <property type="evidence" value="ECO:0007669"/>
    <property type="project" value="InterPro"/>
</dbReference>
<keyword evidence="2" id="KW-0547">Nucleotide-binding</keyword>
<dbReference type="PANTHER" id="PTHR24220:SF659">
    <property type="entry name" value="TRANSPORTER, PUTATIVE-RELATED"/>
    <property type="match status" value="1"/>
</dbReference>
<keyword evidence="3" id="KW-0067">ATP-binding</keyword>
<dbReference type="PANTHER" id="PTHR24220">
    <property type="entry name" value="IMPORT ATP-BINDING PROTEIN"/>
    <property type="match status" value="1"/>
</dbReference>
<dbReference type="SMART" id="SM00382">
    <property type="entry name" value="AAA"/>
    <property type="match status" value="1"/>
</dbReference>
<dbReference type="InterPro" id="IPR003593">
    <property type="entry name" value="AAA+_ATPase"/>
</dbReference>
<dbReference type="SUPFAM" id="SSF52540">
    <property type="entry name" value="P-loop containing nucleoside triphosphate hydrolases"/>
    <property type="match status" value="1"/>
</dbReference>
<protein>
    <submittedName>
        <fullName evidence="6">ABC transporter related</fullName>
    </submittedName>
</protein>
<keyword evidence="1" id="KW-0813">Transport</keyword>
<reference evidence="6 7" key="1">
    <citation type="journal article" date="2014" name="ISME J.">
        <title>Candidatus Competibacter-lineage genomes retrieved from metagenomes reveal functional metabolic diversity.</title>
        <authorList>
            <person name="McIlroy S.J."/>
            <person name="Albertsen M."/>
            <person name="Andresen E.K."/>
            <person name="Saunders A.M."/>
            <person name="Kristiansen R."/>
            <person name="Stokholm-Bjerregaard M."/>
            <person name="Nielsen K.L."/>
            <person name="Nielsen P.H."/>
        </authorList>
    </citation>
    <scope>NUCLEOTIDE SEQUENCE [LARGE SCALE GENOMIC DNA]</scope>
    <source>
        <strain evidence="6 7">Run_B_J11</strain>
    </source>
</reference>
<evidence type="ECO:0000256" key="1">
    <source>
        <dbReference type="ARBA" id="ARBA00022448"/>
    </source>
</evidence>
<keyword evidence="7" id="KW-1185">Reference proteome</keyword>
<dbReference type="InterPro" id="IPR027417">
    <property type="entry name" value="P-loop_NTPase"/>
</dbReference>
<dbReference type="InterPro" id="IPR017911">
    <property type="entry name" value="MacB-like_ATP-bd"/>
</dbReference>
<dbReference type="InterPro" id="IPR017871">
    <property type="entry name" value="ABC_transporter-like_CS"/>
</dbReference>
<organism evidence="6 7">
    <name type="scientific">Candidatus Contendobacter odensis Run_B_J11</name>
    <dbReference type="NCBI Taxonomy" id="1400861"/>
    <lineage>
        <taxon>Bacteria</taxon>
        <taxon>Pseudomonadati</taxon>
        <taxon>Pseudomonadota</taxon>
        <taxon>Gammaproteobacteria</taxon>
        <taxon>Candidatus Competibacteraceae</taxon>
        <taxon>Candidatus Contendibacter</taxon>
    </lineage>
</organism>
<accession>A0A7U7GAS9</accession>
<dbReference type="CDD" id="cd03255">
    <property type="entry name" value="ABC_MJ0796_LolCDE_FtsE"/>
    <property type="match status" value="1"/>
</dbReference>
<dbReference type="InterPro" id="IPR015854">
    <property type="entry name" value="ABC_transpr_LolD-like"/>
</dbReference>
<sequence length="237" mass="25641">MDASAADFGSAIACYGLCKDFGDGAEKRRVLHGVDVAIAPGQMTMLEGPSGCGKTTLISLIGGILAPTEGEVMLWGQRLRALSARDLGRFRLQHIGFVFQQFHLLPALTAAENVTLPLMARGWRKRSALDAAHALLAQLGMEAHANKQPLQLSGGQQQRVAIARALIHRPRLIICDEPTAALDARSGQKIMELLHTFAVDPDRACLVVTHDQRIHRFADRIIAMDDGRISNPSLPAS</sequence>
<evidence type="ECO:0000313" key="6">
    <source>
        <dbReference type="EMBL" id="CDH44318.1"/>
    </source>
</evidence>
<gene>
    <name evidence="6" type="ORF">BN874_160074</name>
</gene>
<proteinExistence type="inferred from homology"/>
<dbReference type="PROSITE" id="PS50893">
    <property type="entry name" value="ABC_TRANSPORTER_2"/>
    <property type="match status" value="1"/>
</dbReference>
<dbReference type="OrthoDB" id="9783924at2"/>
<dbReference type="GO" id="GO:0005886">
    <property type="term" value="C:plasma membrane"/>
    <property type="evidence" value="ECO:0007669"/>
    <property type="project" value="TreeGrafter"/>
</dbReference>
<dbReference type="Proteomes" id="UP000019184">
    <property type="component" value="Unassembled WGS sequence"/>
</dbReference>
<evidence type="ECO:0000256" key="2">
    <source>
        <dbReference type="ARBA" id="ARBA00022741"/>
    </source>
</evidence>
<dbReference type="AlphaFoldDB" id="A0A7U7GAS9"/>
<dbReference type="InterPro" id="IPR003439">
    <property type="entry name" value="ABC_transporter-like_ATP-bd"/>
</dbReference>
<evidence type="ECO:0000256" key="4">
    <source>
        <dbReference type="ARBA" id="ARBA00038388"/>
    </source>
</evidence>
<feature type="domain" description="ABC transporter" evidence="5">
    <location>
        <begin position="12"/>
        <end position="237"/>
    </location>
</feature>
<comment type="similarity">
    <text evidence="4">Belongs to the ABC transporter superfamily. Macrolide exporter (TC 3.A.1.122) family.</text>
</comment>
<dbReference type="Gene3D" id="3.40.50.300">
    <property type="entry name" value="P-loop containing nucleotide triphosphate hydrolases"/>
    <property type="match status" value="1"/>
</dbReference>
<dbReference type="FunFam" id="3.40.50.300:FF:000032">
    <property type="entry name" value="Export ABC transporter ATP-binding protein"/>
    <property type="match status" value="1"/>
</dbReference>
<comment type="caution">
    <text evidence="6">The sequence shown here is derived from an EMBL/GenBank/DDBJ whole genome shotgun (WGS) entry which is preliminary data.</text>
</comment>
<dbReference type="GO" id="GO:0005524">
    <property type="term" value="F:ATP binding"/>
    <property type="evidence" value="ECO:0007669"/>
    <property type="project" value="UniProtKB-KW"/>
</dbReference>
<dbReference type="RefSeq" id="WP_034431502.1">
    <property type="nucleotide sequence ID" value="NZ_CBTK010000068.1"/>
</dbReference>
<evidence type="ECO:0000313" key="7">
    <source>
        <dbReference type="Proteomes" id="UP000019184"/>
    </source>
</evidence>
<evidence type="ECO:0000256" key="3">
    <source>
        <dbReference type="ARBA" id="ARBA00022840"/>
    </source>
</evidence>
<dbReference type="GO" id="GO:1902495">
    <property type="term" value="C:transmembrane transporter complex"/>
    <property type="evidence" value="ECO:0007669"/>
    <property type="project" value="UniProtKB-ARBA"/>
</dbReference>